<dbReference type="Pfam" id="PF07510">
    <property type="entry name" value="GmrSD_C"/>
    <property type="match status" value="1"/>
</dbReference>
<feature type="domain" description="GmrSD restriction endonucleases C-terminal" evidence="2">
    <location>
        <begin position="451"/>
        <end position="567"/>
    </location>
</feature>
<dbReference type="RefSeq" id="WP_092346183.1">
    <property type="nucleotide sequence ID" value="NZ_FNQN01000003.1"/>
</dbReference>
<evidence type="ECO:0000259" key="1">
    <source>
        <dbReference type="Pfam" id="PF03235"/>
    </source>
</evidence>
<feature type="domain" description="GmrSD restriction endonucleases N-terminal" evidence="1">
    <location>
        <begin position="13"/>
        <end position="235"/>
    </location>
</feature>
<accession>A0A1H3YZC8</accession>
<gene>
    <name evidence="3" type="ORF">SAMN05660420_01444</name>
</gene>
<name>A0A1H3YZC8_9BACT</name>
<dbReference type="PANTHER" id="PTHR35149:SF1">
    <property type="entry name" value="DUF5655 DOMAIN-CONTAINING PROTEIN"/>
    <property type="match status" value="1"/>
</dbReference>
<dbReference type="Pfam" id="PF03235">
    <property type="entry name" value="GmrSD_N"/>
    <property type="match status" value="1"/>
</dbReference>
<dbReference type="InterPro" id="IPR004919">
    <property type="entry name" value="GmrSD_N"/>
</dbReference>
<sequence length="615" mass="72302">MDISPFNQNIDHLFSSTVYHIDFYQRDYKWSEEPVKRLLNDIFYKFEESYLLHTSVDASKEAISAHYPWYYLNTYVTNTIDGRVYVVDGQQRLTTLTLILIKLRHLAIGFSPKAEGWLKQKIAGHSGFELEFWMHHASHLKVLEALYDDENDVKNIDVSSGVTAVNMVDNYQIISTYLNKKLPDKHKFETFVFYFLERLVLIKLAVEQTDVPMVFEVINDRGVRLHPYEILKGKLLGQIDKIEMDKDDYNGLWEKQVGKVNAFKDDEIDAFFRYYLKAKYTKSRKEGQRFDGGYHREMFKQDMIAQLNLEHDPGSVKKFIKDTLRYYTDLYAKIWKLSKHQNSNAPSVFFNSLNEMDGQFLLILSACELDDAQEAEKVRMISFELDRLFTLLQLQNSYDSNEFATRLSLISNEIREQPVDVIHTVFDKHLIEILSDRRAAKVDQPFSYTYFKNASIEHLNKRFVRYFFARVDQFIADGTSVKMRHPLSDLVSKSGAKTGFHVEHILSRNAENQALFNNDEERFEQERNRLGGILLLKGRDNISSNNEVYTQKLKSYATTLYWNETLRPDTYKSKLDLKAFMEKHNLDFRPLDTFGPVELEYRQKLLFDISSLIWC</sequence>
<keyword evidence="4" id="KW-1185">Reference proteome</keyword>
<dbReference type="EMBL" id="FNQN01000003">
    <property type="protein sequence ID" value="SEA16511.1"/>
    <property type="molecule type" value="Genomic_DNA"/>
</dbReference>
<evidence type="ECO:0000313" key="3">
    <source>
        <dbReference type="EMBL" id="SEA16511.1"/>
    </source>
</evidence>
<organism evidence="3 4">
    <name type="scientific">Desulfuromusa kysingii</name>
    <dbReference type="NCBI Taxonomy" id="37625"/>
    <lineage>
        <taxon>Bacteria</taxon>
        <taxon>Pseudomonadati</taxon>
        <taxon>Thermodesulfobacteriota</taxon>
        <taxon>Desulfuromonadia</taxon>
        <taxon>Desulfuromonadales</taxon>
        <taxon>Geopsychrobacteraceae</taxon>
        <taxon>Desulfuromusa</taxon>
    </lineage>
</organism>
<proteinExistence type="predicted"/>
<dbReference type="STRING" id="37625.SAMN05660420_01444"/>
<dbReference type="InterPro" id="IPR011089">
    <property type="entry name" value="GmrSD_C"/>
</dbReference>
<dbReference type="Proteomes" id="UP000199409">
    <property type="component" value="Unassembled WGS sequence"/>
</dbReference>
<protein>
    <submittedName>
        <fullName evidence="3">Uncharacterized conserved protein, contains ParB-like and HNH nuclease domains</fullName>
    </submittedName>
</protein>
<evidence type="ECO:0000259" key="2">
    <source>
        <dbReference type="Pfam" id="PF07510"/>
    </source>
</evidence>
<dbReference type="PANTHER" id="PTHR35149">
    <property type="entry name" value="SLL5132 PROTEIN"/>
    <property type="match status" value="1"/>
</dbReference>
<dbReference type="AlphaFoldDB" id="A0A1H3YZC8"/>
<dbReference type="OrthoDB" id="9798761at2"/>
<reference evidence="3 4" key="1">
    <citation type="submission" date="2016-10" db="EMBL/GenBank/DDBJ databases">
        <authorList>
            <person name="de Groot N.N."/>
        </authorList>
    </citation>
    <scope>NUCLEOTIDE SEQUENCE [LARGE SCALE GENOMIC DNA]</scope>
    <source>
        <strain evidence="3 4">DSM 7343</strain>
    </source>
</reference>
<evidence type="ECO:0000313" key="4">
    <source>
        <dbReference type="Proteomes" id="UP000199409"/>
    </source>
</evidence>